<accession>N1QIP1</accession>
<dbReference type="EMBL" id="KB456260">
    <property type="protein sequence ID" value="EMF17096.1"/>
    <property type="molecule type" value="Genomic_DNA"/>
</dbReference>
<dbReference type="Proteomes" id="UP000016931">
    <property type="component" value="Unassembled WGS sequence"/>
</dbReference>
<evidence type="ECO:0000313" key="1">
    <source>
        <dbReference type="EMBL" id="EMF17096.1"/>
    </source>
</evidence>
<protein>
    <submittedName>
        <fullName evidence="1">Uncharacterized protein</fullName>
    </submittedName>
</protein>
<dbReference type="HOGENOM" id="CLU_2043768_0_0_1"/>
<proteinExistence type="predicted"/>
<evidence type="ECO:0000313" key="2">
    <source>
        <dbReference type="Proteomes" id="UP000016931"/>
    </source>
</evidence>
<name>N1QIP1_SPHMS</name>
<dbReference type="OrthoDB" id="6247875at2759"/>
<reference evidence="1 2" key="1">
    <citation type="journal article" date="2012" name="PLoS Pathog.">
        <title>Diverse lifestyles and strategies of plant pathogenesis encoded in the genomes of eighteen Dothideomycetes fungi.</title>
        <authorList>
            <person name="Ohm R.A."/>
            <person name="Feau N."/>
            <person name="Henrissat B."/>
            <person name="Schoch C.L."/>
            <person name="Horwitz B.A."/>
            <person name="Barry K.W."/>
            <person name="Condon B.J."/>
            <person name="Copeland A.C."/>
            <person name="Dhillon B."/>
            <person name="Glaser F."/>
            <person name="Hesse C.N."/>
            <person name="Kosti I."/>
            <person name="LaButti K."/>
            <person name="Lindquist E.A."/>
            <person name="Lucas S."/>
            <person name="Salamov A.A."/>
            <person name="Bradshaw R.E."/>
            <person name="Ciuffetti L."/>
            <person name="Hamelin R.C."/>
            <person name="Kema G.H.J."/>
            <person name="Lawrence C."/>
            <person name="Scott J.A."/>
            <person name="Spatafora J.W."/>
            <person name="Turgeon B.G."/>
            <person name="de Wit P.J.G.M."/>
            <person name="Zhong S."/>
            <person name="Goodwin S.B."/>
            <person name="Grigoriev I.V."/>
        </authorList>
    </citation>
    <scope>NUCLEOTIDE SEQUENCE [LARGE SCALE GENOMIC DNA]</scope>
    <source>
        <strain evidence="1 2">SO2202</strain>
    </source>
</reference>
<sequence>MAWPGLQHIYRSSQRAGDLARRITMRRVWPIFIHDSHCIVRCEHFLGTASLHAHRPRNVSTFIHTRLAAMAGPLSDPRVPTKKQRKHCIHIHPATIAALREAEEGRARHWTKERMPPWAWN</sequence>
<organism evidence="1 2">
    <name type="scientific">Sphaerulina musiva (strain SO2202)</name>
    <name type="common">Poplar stem canker fungus</name>
    <name type="synonym">Septoria musiva</name>
    <dbReference type="NCBI Taxonomy" id="692275"/>
    <lineage>
        <taxon>Eukaryota</taxon>
        <taxon>Fungi</taxon>
        <taxon>Dikarya</taxon>
        <taxon>Ascomycota</taxon>
        <taxon>Pezizomycotina</taxon>
        <taxon>Dothideomycetes</taxon>
        <taxon>Dothideomycetidae</taxon>
        <taxon>Mycosphaerellales</taxon>
        <taxon>Mycosphaerellaceae</taxon>
        <taxon>Sphaerulina</taxon>
    </lineage>
</organism>
<dbReference type="AlphaFoldDB" id="N1QIP1"/>
<keyword evidence="2" id="KW-1185">Reference proteome</keyword>
<feature type="non-terminal residue" evidence="1">
    <location>
        <position position="121"/>
    </location>
</feature>
<dbReference type="RefSeq" id="XP_016765217.1">
    <property type="nucleotide sequence ID" value="XM_016901774.1"/>
</dbReference>
<gene>
    <name evidence="1" type="ORF">SEPMUDRAFT_122510</name>
</gene>
<dbReference type="GeneID" id="27898911"/>